<dbReference type="Pfam" id="PF12796">
    <property type="entry name" value="Ank_2"/>
    <property type="match status" value="1"/>
</dbReference>
<sequence>MASYLKKKLIRCCDNNKDNHLELLKKLIAKKKKSNPFTCEEAAYGGHLECLKYLHEYNYPCDWDTPYYAAMEGHLECLKYAHENGCPWNEHITEYASRKGHFECLKYALDHGCPMNKVLCIEYSITGCHIECVKYLQQKGCQLNRNNNQYWVCAIMNSNYELLSYLLDNGCRFDIKDAIGHGVIFTDCEGKQLGENDFNKEDVKKPGFIFAKMAE</sequence>
<dbReference type="Gene3D" id="1.25.40.20">
    <property type="entry name" value="Ankyrin repeat-containing domain"/>
    <property type="match status" value="1"/>
</dbReference>
<dbReference type="AlphaFoldDB" id="A0A6C0H0J8"/>
<proteinExistence type="predicted"/>
<dbReference type="EMBL" id="MN739836">
    <property type="protein sequence ID" value="QHT74042.1"/>
    <property type="molecule type" value="Genomic_DNA"/>
</dbReference>
<organism evidence="1">
    <name type="scientific">viral metagenome</name>
    <dbReference type="NCBI Taxonomy" id="1070528"/>
    <lineage>
        <taxon>unclassified sequences</taxon>
        <taxon>metagenomes</taxon>
        <taxon>organismal metagenomes</taxon>
    </lineage>
</organism>
<reference evidence="1" key="1">
    <citation type="journal article" date="2020" name="Nature">
        <title>Giant virus diversity and host interactions through global metagenomics.</title>
        <authorList>
            <person name="Schulz F."/>
            <person name="Roux S."/>
            <person name="Paez-Espino D."/>
            <person name="Jungbluth S."/>
            <person name="Walsh D.A."/>
            <person name="Denef V.J."/>
            <person name="McMahon K.D."/>
            <person name="Konstantinidis K.T."/>
            <person name="Eloe-Fadrosh E.A."/>
            <person name="Kyrpides N.C."/>
            <person name="Woyke T."/>
        </authorList>
    </citation>
    <scope>NUCLEOTIDE SEQUENCE</scope>
    <source>
        <strain evidence="1">GVMAG-M-3300023179-4</strain>
    </source>
</reference>
<dbReference type="SMART" id="SM00248">
    <property type="entry name" value="ANK"/>
    <property type="match status" value="3"/>
</dbReference>
<evidence type="ECO:0000313" key="1">
    <source>
        <dbReference type="EMBL" id="QHT74042.1"/>
    </source>
</evidence>
<dbReference type="SUPFAM" id="SSF48403">
    <property type="entry name" value="Ankyrin repeat"/>
    <property type="match status" value="1"/>
</dbReference>
<dbReference type="PANTHER" id="PTHR46586">
    <property type="entry name" value="ANKYRIN REPEAT-CONTAINING PROTEIN"/>
    <property type="match status" value="1"/>
</dbReference>
<accession>A0A6C0H0J8</accession>
<protein>
    <submittedName>
        <fullName evidence="1">Uncharacterized protein</fullName>
    </submittedName>
</protein>
<dbReference type="InterPro" id="IPR052050">
    <property type="entry name" value="SecEffector_AnkRepeat"/>
</dbReference>
<dbReference type="PANTHER" id="PTHR46586:SF3">
    <property type="entry name" value="ANKYRIN REPEAT-CONTAINING PROTEIN"/>
    <property type="match status" value="1"/>
</dbReference>
<dbReference type="InterPro" id="IPR036770">
    <property type="entry name" value="Ankyrin_rpt-contain_sf"/>
</dbReference>
<dbReference type="InterPro" id="IPR002110">
    <property type="entry name" value="Ankyrin_rpt"/>
</dbReference>
<name>A0A6C0H0J8_9ZZZZ</name>